<feature type="transmembrane region" description="Helical" evidence="1">
    <location>
        <begin position="39"/>
        <end position="60"/>
    </location>
</feature>
<evidence type="ECO:0000313" key="2">
    <source>
        <dbReference type="EMBL" id="MBW76301.1"/>
    </source>
</evidence>
<dbReference type="AlphaFoldDB" id="A0A2M4DFM0"/>
<keyword evidence="1" id="KW-0472">Membrane</keyword>
<evidence type="ECO:0000256" key="1">
    <source>
        <dbReference type="SAM" id="Phobius"/>
    </source>
</evidence>
<sequence>MVPRWPHCMQASTILICTWAAYWNHRSRMVWSVKRSPKLLVINLPGSSTVTGISIATALIRIRATLRRPS</sequence>
<name>A0A2M4DFM0_ANODA</name>
<proteinExistence type="predicted"/>
<accession>A0A2M4DFM0</accession>
<dbReference type="EMBL" id="GGFL01012123">
    <property type="protein sequence ID" value="MBW76301.1"/>
    <property type="molecule type" value="Transcribed_RNA"/>
</dbReference>
<keyword evidence="1" id="KW-1133">Transmembrane helix</keyword>
<protein>
    <submittedName>
        <fullName evidence="2">Uncharacterized protein</fullName>
    </submittedName>
</protein>
<organism evidence="2">
    <name type="scientific">Anopheles darlingi</name>
    <name type="common">Mosquito</name>
    <dbReference type="NCBI Taxonomy" id="43151"/>
    <lineage>
        <taxon>Eukaryota</taxon>
        <taxon>Metazoa</taxon>
        <taxon>Ecdysozoa</taxon>
        <taxon>Arthropoda</taxon>
        <taxon>Hexapoda</taxon>
        <taxon>Insecta</taxon>
        <taxon>Pterygota</taxon>
        <taxon>Neoptera</taxon>
        <taxon>Endopterygota</taxon>
        <taxon>Diptera</taxon>
        <taxon>Nematocera</taxon>
        <taxon>Culicoidea</taxon>
        <taxon>Culicidae</taxon>
        <taxon>Anophelinae</taxon>
        <taxon>Anopheles</taxon>
    </lineage>
</organism>
<reference evidence="2" key="1">
    <citation type="submission" date="2018-01" db="EMBL/GenBank/DDBJ databases">
        <title>An insight into the sialome of Amazonian anophelines.</title>
        <authorList>
            <person name="Ribeiro J.M."/>
            <person name="Scarpassa V."/>
            <person name="Calvo E."/>
        </authorList>
    </citation>
    <scope>NUCLEOTIDE SEQUENCE</scope>
</reference>
<keyword evidence="1" id="KW-0812">Transmembrane</keyword>